<evidence type="ECO:0000313" key="6">
    <source>
        <dbReference type="RefSeq" id="XP_070445567.1"/>
    </source>
</evidence>
<dbReference type="PANTHER" id="PTHR24271:SF81">
    <property type="entry name" value="GRANZYME B"/>
    <property type="match status" value="1"/>
</dbReference>
<dbReference type="SUPFAM" id="SSF50494">
    <property type="entry name" value="Trypsin-like serine proteases"/>
    <property type="match status" value="1"/>
</dbReference>
<evidence type="ECO:0000256" key="3">
    <source>
        <dbReference type="ARBA" id="ARBA00023157"/>
    </source>
</evidence>
<evidence type="ECO:0000313" key="5">
    <source>
        <dbReference type="Proteomes" id="UP001652662"/>
    </source>
</evidence>
<keyword evidence="5" id="KW-1185">Reference proteome</keyword>
<evidence type="ECO:0000256" key="2">
    <source>
        <dbReference type="ARBA" id="ARBA00023145"/>
    </source>
</evidence>
<dbReference type="InterPro" id="IPR009003">
    <property type="entry name" value="Peptidase_S1_PA"/>
</dbReference>
<sequence length="241" mass="26923">HSEKVILLQAEPGRTLPWCLQGTVDPTLNHHLPEPSLLTTATPRKHIFQSFLSEDIIGGQEAMPHSYPYMALAHFVEEENEGKCGSVLMRKDFVLMAAHSWGSSINMTLGAHNIQEQERTQQVIPVREAIYHPHYNPNNLFNDIMLLKLEKEAKLTAAVGPFSLPMGKTQVKPRNVFSVASWRKVSMGILATTLQEVKLTVQKDEVCDSCFPGYYSRATQICVGDAKKMKSVSEVMFPAST</sequence>
<feature type="domain" description="Peptidase S1" evidence="4">
    <location>
        <begin position="56"/>
        <end position="226"/>
    </location>
</feature>
<organism evidence="5 6">
    <name type="scientific">Equus przewalskii</name>
    <name type="common">Przewalski's horse</name>
    <name type="synonym">Equus caballus przewalskii</name>
    <dbReference type="NCBI Taxonomy" id="9798"/>
    <lineage>
        <taxon>Eukaryota</taxon>
        <taxon>Metazoa</taxon>
        <taxon>Chordata</taxon>
        <taxon>Craniata</taxon>
        <taxon>Vertebrata</taxon>
        <taxon>Euteleostomi</taxon>
        <taxon>Mammalia</taxon>
        <taxon>Eutheria</taxon>
        <taxon>Laurasiatheria</taxon>
        <taxon>Perissodactyla</taxon>
        <taxon>Equidae</taxon>
        <taxon>Equus</taxon>
    </lineage>
</organism>
<feature type="non-terminal residue" evidence="6">
    <location>
        <position position="1"/>
    </location>
</feature>
<dbReference type="RefSeq" id="XP_070445567.1">
    <property type="nucleotide sequence ID" value="XM_070589466.1"/>
</dbReference>
<gene>
    <name evidence="6" type="primary">LOC139078278</name>
</gene>
<dbReference type="PROSITE" id="PS50240">
    <property type="entry name" value="TRYPSIN_DOM"/>
    <property type="match status" value="1"/>
</dbReference>
<accession>A0ABM4LYP6</accession>
<evidence type="ECO:0000259" key="4">
    <source>
        <dbReference type="PROSITE" id="PS50240"/>
    </source>
</evidence>
<dbReference type="InterPro" id="IPR001254">
    <property type="entry name" value="Trypsin_dom"/>
</dbReference>
<keyword evidence="3" id="KW-1015">Disulfide bond</keyword>
<dbReference type="PANTHER" id="PTHR24271">
    <property type="entry name" value="KALLIKREIN-RELATED"/>
    <property type="match status" value="1"/>
</dbReference>
<dbReference type="SMART" id="SM00020">
    <property type="entry name" value="Tryp_SPc"/>
    <property type="match status" value="1"/>
</dbReference>
<dbReference type="Pfam" id="PF00089">
    <property type="entry name" value="Trypsin"/>
    <property type="match status" value="1"/>
</dbReference>
<keyword evidence="2" id="KW-0865">Zymogen</keyword>
<reference evidence="6" key="2">
    <citation type="submission" date="2025-08" db="UniProtKB">
        <authorList>
            <consortium name="RefSeq"/>
        </authorList>
    </citation>
    <scope>IDENTIFICATION</scope>
    <source>
        <tissue evidence="6">Blood</tissue>
    </source>
</reference>
<dbReference type="GeneID" id="139078278"/>
<evidence type="ECO:0000256" key="1">
    <source>
        <dbReference type="ARBA" id="ARBA00022729"/>
    </source>
</evidence>
<dbReference type="CDD" id="cd00190">
    <property type="entry name" value="Tryp_SPc"/>
    <property type="match status" value="1"/>
</dbReference>
<dbReference type="InterPro" id="IPR043504">
    <property type="entry name" value="Peptidase_S1_PA_chymotrypsin"/>
</dbReference>
<name>A0ABM4LYP6_EQUPR</name>
<proteinExistence type="predicted"/>
<keyword evidence="1" id="KW-0732">Signal</keyword>
<reference evidence="5" key="1">
    <citation type="submission" date="2025-05" db="UniProtKB">
        <authorList>
            <consortium name="RefSeq"/>
        </authorList>
    </citation>
    <scope>NUCLEOTIDE SEQUENCE [LARGE SCALE GENOMIC DNA]</scope>
</reference>
<protein>
    <submittedName>
        <fullName evidence="6">Granzyme H-like</fullName>
    </submittedName>
</protein>
<dbReference type="Gene3D" id="2.40.10.10">
    <property type="entry name" value="Trypsin-like serine proteases"/>
    <property type="match status" value="2"/>
</dbReference>
<dbReference type="Proteomes" id="UP001652662">
    <property type="component" value="Chromosome 1"/>
</dbReference>